<dbReference type="PANTHER" id="PTHR10587:SF134">
    <property type="entry name" value="SECRETED PROTEIN"/>
    <property type="match status" value="1"/>
</dbReference>
<sequence>MLLAHPDLFELEDHGTSHVPAVIGTGRRVYGIAAEPDAAHLEEEVSGAAQAIRSLTGRAPVFFRGATAIYDAQSMQIIRSMGYQVAGFSVNADAGATLSEAQISARLRAVQPGDIVIAHMNKPAGSTAEAFAATLPSLLAKGYRFVTLSGGRLQPA</sequence>
<keyword evidence="3" id="KW-1185">Reference proteome</keyword>
<dbReference type="SUPFAM" id="SSF88713">
    <property type="entry name" value="Glycoside hydrolase/deacetylase"/>
    <property type="match status" value="1"/>
</dbReference>
<dbReference type="AlphaFoldDB" id="A0A4R3UFH6"/>
<name>A0A4R3UFH6_ROSSA</name>
<feature type="domain" description="NodB homology" evidence="1">
    <location>
        <begin position="9"/>
        <end position="85"/>
    </location>
</feature>
<gene>
    <name evidence="2" type="ORF">EV671_103718</name>
</gene>
<dbReference type="InterPro" id="IPR002509">
    <property type="entry name" value="NODB_dom"/>
</dbReference>
<dbReference type="Gene3D" id="3.20.20.370">
    <property type="entry name" value="Glycoside hydrolase/deacetylase"/>
    <property type="match status" value="1"/>
</dbReference>
<accession>A0A4R3UFH6</accession>
<dbReference type="Proteomes" id="UP000295110">
    <property type="component" value="Unassembled WGS sequence"/>
</dbReference>
<dbReference type="InterPro" id="IPR050248">
    <property type="entry name" value="Polysacc_deacetylase_ArnD"/>
</dbReference>
<evidence type="ECO:0000259" key="1">
    <source>
        <dbReference type="Pfam" id="PF01522"/>
    </source>
</evidence>
<dbReference type="InterPro" id="IPR011330">
    <property type="entry name" value="Glyco_hydro/deAcase_b/a-brl"/>
</dbReference>
<comment type="caution">
    <text evidence="2">The sequence shown here is derived from an EMBL/GenBank/DDBJ whole genome shotgun (WGS) entry which is preliminary data.</text>
</comment>
<evidence type="ECO:0000313" key="2">
    <source>
        <dbReference type="EMBL" id="TCU88936.1"/>
    </source>
</evidence>
<organism evidence="2 3">
    <name type="scientific">Roseateles saccharophilus</name>
    <name type="common">Pseudomonas saccharophila</name>
    <dbReference type="NCBI Taxonomy" id="304"/>
    <lineage>
        <taxon>Bacteria</taxon>
        <taxon>Pseudomonadati</taxon>
        <taxon>Pseudomonadota</taxon>
        <taxon>Betaproteobacteria</taxon>
        <taxon>Burkholderiales</taxon>
        <taxon>Sphaerotilaceae</taxon>
        <taxon>Roseateles</taxon>
    </lineage>
</organism>
<dbReference type="Pfam" id="PF01522">
    <property type="entry name" value="Polysacc_deac_1"/>
    <property type="match status" value="1"/>
</dbReference>
<evidence type="ECO:0000313" key="3">
    <source>
        <dbReference type="Proteomes" id="UP000295110"/>
    </source>
</evidence>
<dbReference type="EMBL" id="SMBU01000037">
    <property type="protein sequence ID" value="TCU88936.1"/>
    <property type="molecule type" value="Genomic_DNA"/>
</dbReference>
<protein>
    <submittedName>
        <fullName evidence="2">Polysaccharide deacetylase</fullName>
    </submittedName>
</protein>
<reference evidence="2 3" key="1">
    <citation type="submission" date="2019-03" db="EMBL/GenBank/DDBJ databases">
        <title>Genomic Encyclopedia of Type Strains, Phase IV (KMG-IV): sequencing the most valuable type-strain genomes for metagenomic binning, comparative biology and taxonomic classification.</title>
        <authorList>
            <person name="Goeker M."/>
        </authorList>
    </citation>
    <scope>NUCLEOTIDE SEQUENCE [LARGE SCALE GENOMIC DNA]</scope>
    <source>
        <strain evidence="2 3">DSM 654</strain>
    </source>
</reference>
<dbReference type="PANTHER" id="PTHR10587">
    <property type="entry name" value="GLYCOSYL TRANSFERASE-RELATED"/>
    <property type="match status" value="1"/>
</dbReference>
<proteinExistence type="predicted"/>
<dbReference type="GO" id="GO:0005975">
    <property type="term" value="P:carbohydrate metabolic process"/>
    <property type="evidence" value="ECO:0007669"/>
    <property type="project" value="InterPro"/>
</dbReference>
<dbReference type="GO" id="GO:0016810">
    <property type="term" value="F:hydrolase activity, acting on carbon-nitrogen (but not peptide) bonds"/>
    <property type="evidence" value="ECO:0007669"/>
    <property type="project" value="InterPro"/>
</dbReference>